<dbReference type="GeneID" id="112453092"/>
<evidence type="ECO:0000313" key="10">
    <source>
        <dbReference type="Proteomes" id="UP000504618"/>
    </source>
</evidence>
<gene>
    <name evidence="11" type="primary">LOC112453092</name>
</gene>
<feature type="compositionally biased region" description="Low complexity" evidence="8">
    <location>
        <begin position="522"/>
        <end position="537"/>
    </location>
</feature>
<evidence type="ECO:0000256" key="5">
    <source>
        <dbReference type="ARBA" id="ARBA00022759"/>
    </source>
</evidence>
<dbReference type="Pfam" id="PF17917">
    <property type="entry name" value="RT_RNaseH"/>
    <property type="match status" value="1"/>
</dbReference>
<dbReference type="OrthoDB" id="7695119at2759"/>
<protein>
    <recommendedName>
        <fullName evidence="1">RNA-directed DNA polymerase</fullName>
        <ecNumber evidence="1">2.7.7.49</ecNumber>
    </recommendedName>
</protein>
<dbReference type="InterPro" id="IPR041588">
    <property type="entry name" value="Integrase_H2C2"/>
</dbReference>
<evidence type="ECO:0000256" key="7">
    <source>
        <dbReference type="ARBA" id="ARBA00022918"/>
    </source>
</evidence>
<dbReference type="PROSITE" id="PS50994">
    <property type="entry name" value="INTEGRASE"/>
    <property type="match status" value="1"/>
</dbReference>
<proteinExistence type="predicted"/>
<sequence>MSATEQRYPQIDKKALAIVWAVQKFFYYLYARHFTIITDHKPLTQILHPEKSLPTLCISRMANYADYLSHFDFDVIFKPTKANINADYCSRIPVSSTKTVTHQVTLEEREEIEYDGFDHFVLHQIKQLPVDAERIAREMRKDPHLGKILQQLEAGQDLARSGYKAPEANYRLGSNCLVLENQVVIPPVFRETILKELHTAHLGIVKMKGLARSFVFWPGIDSDIEGKAKTCSECARNAHEPPKYRSHHWEYPKSPCERIHIDYAGPVAGKMLLIIVDAYSKWLEVKVTSSTTASATIVIMEELFSAYGAPVTIVSDNGPQFAAIEFKSFLQGSGVKFHKFIAPATNGQAERCVQTVKDALKTMATTPGSLQHNLNKFLCQYRKAPHATTGQSPAQLFLGRTIRTRLDLVRADGADVKATQKRQAVADSTFRKFQPTQKVYFLSGNPRMDKWIPGTIVTRLGDLHYEIDYQGKRFRRHVDQMRPRWIKEDHQRWINSQDQGAGRTSPRQIRFYGDSEAKSTASPTSTRNSLSRSSSDPSDMRHFVSLSDDSSDPPCVTLSSGSDTPPASPPRKRKRTPPPPAPRRTTLA</sequence>
<feature type="region of interest" description="Disordered" evidence="8">
    <location>
        <begin position="492"/>
        <end position="588"/>
    </location>
</feature>
<dbReference type="InterPro" id="IPR001584">
    <property type="entry name" value="Integrase_cat-core"/>
</dbReference>
<dbReference type="InterPro" id="IPR036397">
    <property type="entry name" value="RNaseH_sf"/>
</dbReference>
<dbReference type="GO" id="GO:0016787">
    <property type="term" value="F:hydrolase activity"/>
    <property type="evidence" value="ECO:0007669"/>
    <property type="project" value="UniProtKB-KW"/>
</dbReference>
<dbReference type="EC" id="2.7.7.49" evidence="1"/>
<evidence type="ECO:0000256" key="2">
    <source>
        <dbReference type="ARBA" id="ARBA00022679"/>
    </source>
</evidence>
<dbReference type="SUPFAM" id="SSF56672">
    <property type="entry name" value="DNA/RNA polymerases"/>
    <property type="match status" value="1"/>
</dbReference>
<dbReference type="Gene3D" id="3.30.420.10">
    <property type="entry name" value="Ribonuclease H-like superfamily/Ribonuclease H"/>
    <property type="match status" value="1"/>
</dbReference>
<dbReference type="InterPro" id="IPR012337">
    <property type="entry name" value="RNaseH-like_sf"/>
</dbReference>
<dbReference type="PANTHER" id="PTHR37984">
    <property type="entry name" value="PROTEIN CBG26694"/>
    <property type="match status" value="1"/>
</dbReference>
<evidence type="ECO:0000256" key="3">
    <source>
        <dbReference type="ARBA" id="ARBA00022695"/>
    </source>
</evidence>
<evidence type="ECO:0000256" key="4">
    <source>
        <dbReference type="ARBA" id="ARBA00022722"/>
    </source>
</evidence>
<dbReference type="RefSeq" id="XP_024869411.1">
    <property type="nucleotide sequence ID" value="XM_025013643.1"/>
</dbReference>
<feature type="domain" description="Integrase catalytic" evidence="9">
    <location>
        <begin position="251"/>
        <end position="401"/>
    </location>
</feature>
<dbReference type="GO" id="GO:0015074">
    <property type="term" value="P:DNA integration"/>
    <property type="evidence" value="ECO:0007669"/>
    <property type="project" value="InterPro"/>
</dbReference>
<dbReference type="GO" id="GO:0042575">
    <property type="term" value="C:DNA polymerase complex"/>
    <property type="evidence" value="ECO:0007669"/>
    <property type="project" value="UniProtKB-ARBA"/>
</dbReference>
<keyword evidence="10" id="KW-1185">Reference proteome</keyword>
<evidence type="ECO:0000259" key="9">
    <source>
        <dbReference type="PROSITE" id="PS50994"/>
    </source>
</evidence>
<keyword evidence="4" id="KW-0540">Nuclease</keyword>
<dbReference type="Gene3D" id="1.10.340.70">
    <property type="match status" value="1"/>
</dbReference>
<dbReference type="InterPro" id="IPR050951">
    <property type="entry name" value="Retrovirus_Pol_polyprotein"/>
</dbReference>
<dbReference type="PANTHER" id="PTHR37984:SF5">
    <property type="entry name" value="PROTEIN NYNRIN-LIKE"/>
    <property type="match status" value="1"/>
</dbReference>
<evidence type="ECO:0000256" key="8">
    <source>
        <dbReference type="SAM" id="MobiDB-lite"/>
    </source>
</evidence>
<evidence type="ECO:0000256" key="1">
    <source>
        <dbReference type="ARBA" id="ARBA00012493"/>
    </source>
</evidence>
<keyword evidence="7" id="KW-0695">RNA-directed DNA polymerase</keyword>
<dbReference type="CDD" id="cd09274">
    <property type="entry name" value="RNase_HI_RT_Ty3"/>
    <property type="match status" value="1"/>
</dbReference>
<dbReference type="InterPro" id="IPR041373">
    <property type="entry name" value="RT_RNaseH"/>
</dbReference>
<dbReference type="Pfam" id="PF17921">
    <property type="entry name" value="Integrase_H2C2"/>
    <property type="match status" value="1"/>
</dbReference>
<evidence type="ECO:0000313" key="11">
    <source>
        <dbReference type="RefSeq" id="XP_024869411.1"/>
    </source>
</evidence>
<dbReference type="InterPro" id="IPR043502">
    <property type="entry name" value="DNA/RNA_pol_sf"/>
</dbReference>
<dbReference type="AlphaFoldDB" id="A0A6J1PJ53"/>
<dbReference type="GO" id="GO:0004519">
    <property type="term" value="F:endonuclease activity"/>
    <property type="evidence" value="ECO:0007669"/>
    <property type="project" value="UniProtKB-KW"/>
</dbReference>
<keyword evidence="3" id="KW-0548">Nucleotidyltransferase</keyword>
<evidence type="ECO:0000256" key="6">
    <source>
        <dbReference type="ARBA" id="ARBA00022801"/>
    </source>
</evidence>
<dbReference type="GO" id="GO:0003964">
    <property type="term" value="F:RNA-directed DNA polymerase activity"/>
    <property type="evidence" value="ECO:0007669"/>
    <property type="project" value="UniProtKB-KW"/>
</dbReference>
<dbReference type="SUPFAM" id="SSF53098">
    <property type="entry name" value="Ribonuclease H-like"/>
    <property type="match status" value="1"/>
</dbReference>
<organism evidence="10 11">
    <name type="scientific">Temnothorax curvispinosus</name>
    <dbReference type="NCBI Taxonomy" id="300111"/>
    <lineage>
        <taxon>Eukaryota</taxon>
        <taxon>Metazoa</taxon>
        <taxon>Ecdysozoa</taxon>
        <taxon>Arthropoda</taxon>
        <taxon>Hexapoda</taxon>
        <taxon>Insecta</taxon>
        <taxon>Pterygota</taxon>
        <taxon>Neoptera</taxon>
        <taxon>Endopterygota</taxon>
        <taxon>Hymenoptera</taxon>
        <taxon>Apocrita</taxon>
        <taxon>Aculeata</taxon>
        <taxon>Formicoidea</taxon>
        <taxon>Formicidae</taxon>
        <taxon>Myrmicinae</taxon>
        <taxon>Temnothorax</taxon>
    </lineage>
</organism>
<reference evidence="11" key="1">
    <citation type="submission" date="2025-08" db="UniProtKB">
        <authorList>
            <consortium name="RefSeq"/>
        </authorList>
    </citation>
    <scope>IDENTIFICATION</scope>
    <source>
        <tissue evidence="11">Whole body</tissue>
    </source>
</reference>
<accession>A0A6J1PJ53</accession>
<keyword evidence="5" id="KW-0255">Endonuclease</keyword>
<dbReference type="Pfam" id="PF00665">
    <property type="entry name" value="rve"/>
    <property type="match status" value="1"/>
</dbReference>
<dbReference type="Proteomes" id="UP000504618">
    <property type="component" value="Unplaced"/>
</dbReference>
<dbReference type="GO" id="GO:0003676">
    <property type="term" value="F:nucleic acid binding"/>
    <property type="evidence" value="ECO:0007669"/>
    <property type="project" value="InterPro"/>
</dbReference>
<name>A0A6J1PJ53_9HYME</name>
<keyword evidence="2" id="KW-0808">Transferase</keyword>
<keyword evidence="6" id="KW-0378">Hydrolase</keyword>
<dbReference type="FunFam" id="3.30.420.10:FF:000063">
    <property type="entry name" value="Retrovirus-related Pol polyprotein from transposon 297-like Protein"/>
    <property type="match status" value="1"/>
</dbReference>